<organism evidence="1">
    <name type="scientific">Siphoviridae sp. ctqPo10</name>
    <dbReference type="NCBI Taxonomy" id="2827948"/>
    <lineage>
        <taxon>Viruses</taxon>
        <taxon>Duplodnaviria</taxon>
        <taxon>Heunggongvirae</taxon>
        <taxon>Uroviricota</taxon>
        <taxon>Caudoviricetes</taxon>
    </lineage>
</organism>
<name>A0A8S5SVH9_9CAUD</name>
<sequence>MNKRVHKKRLKKQGLYVNPKETLDLDCNIAKYVLPRLKLFKKLNNGYPGIEGMETEEKWDEALDKMIWSFEQAANYYEIYESIDCNNSDWKEKYKETNDKIQEGLLLFAKWFQHLGW</sequence>
<accession>A0A8S5SVH9</accession>
<protein>
    <submittedName>
        <fullName evidence="1">Uncharacterized protein</fullName>
    </submittedName>
</protein>
<proteinExistence type="predicted"/>
<dbReference type="EMBL" id="BK032682">
    <property type="protein sequence ID" value="DAF54711.1"/>
    <property type="molecule type" value="Genomic_DNA"/>
</dbReference>
<reference evidence="1" key="1">
    <citation type="journal article" date="2021" name="Proc. Natl. Acad. Sci. U.S.A.">
        <title>A Catalog of Tens of Thousands of Viruses from Human Metagenomes Reveals Hidden Associations with Chronic Diseases.</title>
        <authorList>
            <person name="Tisza M.J."/>
            <person name="Buck C.B."/>
        </authorList>
    </citation>
    <scope>NUCLEOTIDE SEQUENCE</scope>
    <source>
        <strain evidence="1">CtqPo10</strain>
    </source>
</reference>
<evidence type="ECO:0000313" key="1">
    <source>
        <dbReference type="EMBL" id="DAF54711.1"/>
    </source>
</evidence>